<proteinExistence type="predicted"/>
<sequence length="139" mass="15148">MGLHHATLGSAVKKYGPLKPTMSEVALRAEIGKDEKAFDADGIDEILAALPGDYGTDSPDESSEGREGSKDEGEKNPEEEPEVKEPVATKAKKAKGHVVVTEFRDKNNFAKVYKVGEDVSHFDEARKVDLVGRKLIEPK</sequence>
<dbReference type="EMBL" id="CP139558">
    <property type="protein sequence ID" value="WPU91798.1"/>
    <property type="molecule type" value="Genomic_DNA"/>
</dbReference>
<gene>
    <name evidence="2" type="ORF">SNE25_20995</name>
</gene>
<reference evidence="2 3" key="1">
    <citation type="submission" date="2023-11" db="EMBL/GenBank/DDBJ databases">
        <title>Analysis of the Genomes of Mucilaginibacter gossypii cycad 4 and M. sabulilitoris SNA2: microbes with the potential for plant growth promotion.</title>
        <authorList>
            <person name="Hirsch A.M."/>
            <person name="Humm E."/>
            <person name="Rubbi M."/>
            <person name="Del Vecchio G."/>
            <person name="Ha S.M."/>
            <person name="Pellegrini M."/>
            <person name="Gunsalus R.P."/>
        </authorList>
    </citation>
    <scope>NUCLEOTIDE SEQUENCE [LARGE SCALE GENOMIC DNA]</scope>
    <source>
        <strain evidence="2 3">SNA2</strain>
    </source>
</reference>
<feature type="compositionally biased region" description="Basic and acidic residues" evidence="1">
    <location>
        <begin position="63"/>
        <end position="87"/>
    </location>
</feature>
<dbReference type="RefSeq" id="WP_321560964.1">
    <property type="nucleotide sequence ID" value="NZ_CP139558.1"/>
</dbReference>
<dbReference type="Proteomes" id="UP001324380">
    <property type="component" value="Chromosome"/>
</dbReference>
<feature type="region of interest" description="Disordered" evidence="1">
    <location>
        <begin position="49"/>
        <end position="96"/>
    </location>
</feature>
<organism evidence="2 3">
    <name type="scientific">Mucilaginibacter sabulilitoris</name>
    <dbReference type="NCBI Taxonomy" id="1173583"/>
    <lineage>
        <taxon>Bacteria</taxon>
        <taxon>Pseudomonadati</taxon>
        <taxon>Bacteroidota</taxon>
        <taxon>Sphingobacteriia</taxon>
        <taxon>Sphingobacteriales</taxon>
        <taxon>Sphingobacteriaceae</taxon>
        <taxon>Mucilaginibacter</taxon>
    </lineage>
</organism>
<evidence type="ECO:0000256" key="1">
    <source>
        <dbReference type="SAM" id="MobiDB-lite"/>
    </source>
</evidence>
<name>A0ABZ0TFN0_9SPHI</name>
<evidence type="ECO:0000313" key="3">
    <source>
        <dbReference type="Proteomes" id="UP001324380"/>
    </source>
</evidence>
<keyword evidence="3" id="KW-1185">Reference proteome</keyword>
<accession>A0ABZ0TFN0</accession>
<protein>
    <submittedName>
        <fullName evidence="2">Uncharacterized protein</fullName>
    </submittedName>
</protein>
<evidence type="ECO:0000313" key="2">
    <source>
        <dbReference type="EMBL" id="WPU91798.1"/>
    </source>
</evidence>